<evidence type="ECO:0000313" key="2">
    <source>
        <dbReference type="EMBL" id="KAF2618967.1"/>
    </source>
</evidence>
<dbReference type="EMBL" id="QGKY02000190">
    <property type="protein sequence ID" value="KAF2591780.1"/>
    <property type="molecule type" value="Genomic_DNA"/>
</dbReference>
<dbReference type="EMBL" id="QGKW02000007">
    <property type="protein sequence ID" value="KAF2618967.1"/>
    <property type="molecule type" value="Genomic_DNA"/>
</dbReference>
<name>A0A8S9K9Q3_BRACR</name>
<comment type="caution">
    <text evidence="1">The sequence shown here is derived from an EMBL/GenBank/DDBJ whole genome shotgun (WGS) entry which is preliminary data.</text>
</comment>
<evidence type="ECO:0000313" key="1">
    <source>
        <dbReference type="EMBL" id="KAF2591780.1"/>
    </source>
</evidence>
<accession>A0A8S9K9Q3</accession>
<protein>
    <submittedName>
        <fullName evidence="1">Uncharacterized protein</fullName>
    </submittedName>
</protein>
<organism evidence="1">
    <name type="scientific">Brassica cretica</name>
    <name type="common">Mustard</name>
    <dbReference type="NCBI Taxonomy" id="69181"/>
    <lineage>
        <taxon>Eukaryota</taxon>
        <taxon>Viridiplantae</taxon>
        <taxon>Streptophyta</taxon>
        <taxon>Embryophyta</taxon>
        <taxon>Tracheophyta</taxon>
        <taxon>Spermatophyta</taxon>
        <taxon>Magnoliopsida</taxon>
        <taxon>eudicotyledons</taxon>
        <taxon>Gunneridae</taxon>
        <taxon>Pentapetalae</taxon>
        <taxon>rosids</taxon>
        <taxon>malvids</taxon>
        <taxon>Brassicales</taxon>
        <taxon>Brassicaceae</taxon>
        <taxon>Brassiceae</taxon>
        <taxon>Brassica</taxon>
    </lineage>
</organism>
<sequence>MMERMKSISIRIQILNFDEVMKETERKWITQSEDWSDEVCEDSESASSSYMFNFICYDHHEDMLVASKQLRGLDAITGFFNRED</sequence>
<gene>
    <name evidence="2" type="ORF">F2Q68_00040050</name>
    <name evidence="1" type="ORF">F2Q70_00039358</name>
</gene>
<dbReference type="AlphaFoldDB" id="A0A8S9K9Q3"/>
<dbReference type="Proteomes" id="UP000712281">
    <property type="component" value="Unassembled WGS sequence"/>
</dbReference>
<reference evidence="1" key="1">
    <citation type="submission" date="2019-12" db="EMBL/GenBank/DDBJ databases">
        <title>Genome sequencing and annotation of Brassica cretica.</title>
        <authorList>
            <person name="Studholme D.J."/>
            <person name="Sarris P.F."/>
        </authorList>
    </citation>
    <scope>NUCLEOTIDE SEQUENCE</scope>
    <source>
        <strain evidence="2">PFS-001/15</strain>
        <strain evidence="1">PFS-102/07</strain>
        <tissue evidence="1">Leaf</tissue>
    </source>
</reference>
<proteinExistence type="predicted"/>